<evidence type="ECO:0000256" key="3">
    <source>
        <dbReference type="ARBA" id="ARBA00022722"/>
    </source>
</evidence>
<feature type="binding site" evidence="8">
    <location>
        <position position="212"/>
    </location>
    <ligand>
        <name>Zn(2+)</name>
        <dbReference type="ChEBI" id="CHEBI:29105"/>
        <label>2</label>
        <note>catalytic</note>
    </ligand>
</feature>
<feature type="binding site" evidence="8">
    <location>
        <position position="212"/>
    </location>
    <ligand>
        <name>Zn(2+)</name>
        <dbReference type="ChEBI" id="CHEBI:29105"/>
        <label>1</label>
        <note>catalytic</note>
    </ligand>
</feature>
<evidence type="ECO:0000256" key="4">
    <source>
        <dbReference type="ARBA" id="ARBA00022723"/>
    </source>
</evidence>
<dbReference type="OrthoDB" id="9803916at2"/>
<dbReference type="HAMAP" id="MF_01818">
    <property type="entry name" value="RNase_Z_BN"/>
    <property type="match status" value="1"/>
</dbReference>
<feature type="binding site" evidence="8">
    <location>
        <position position="141"/>
    </location>
    <ligand>
        <name>Zn(2+)</name>
        <dbReference type="ChEBI" id="CHEBI:29105"/>
        <label>1</label>
        <note>catalytic</note>
    </ligand>
</feature>
<dbReference type="GO" id="GO:0042781">
    <property type="term" value="F:3'-tRNA processing endoribonuclease activity"/>
    <property type="evidence" value="ECO:0007669"/>
    <property type="project" value="UniProtKB-UniRule"/>
</dbReference>
<comment type="catalytic activity">
    <reaction evidence="8">
        <text>Endonucleolytic cleavage of RNA, removing extra 3' nucleotides from tRNA precursor, generating 3' termini of tRNAs. A 3'-hydroxy group is left at the tRNA terminus and a 5'-phosphoryl group is left at the trailer molecule.</text>
        <dbReference type="EC" id="3.1.26.11"/>
    </reaction>
</comment>
<evidence type="ECO:0000313" key="10">
    <source>
        <dbReference type="EMBL" id="GEO42502.1"/>
    </source>
</evidence>
<comment type="subunit">
    <text evidence="1 8">Homodimer.</text>
</comment>
<evidence type="ECO:0000256" key="1">
    <source>
        <dbReference type="ARBA" id="ARBA00011738"/>
    </source>
</evidence>
<keyword evidence="11" id="KW-1185">Reference proteome</keyword>
<accession>A0A512E1B5</accession>
<comment type="function">
    <text evidence="8">Zinc phosphodiesterase, which displays some tRNA 3'-processing endonuclease activity. Probably involved in tRNA maturation, by removing a 3'-trailer from precursor tRNA.</text>
</comment>
<feature type="binding site" evidence="8">
    <location>
        <position position="65"/>
    </location>
    <ligand>
        <name>Zn(2+)</name>
        <dbReference type="ChEBI" id="CHEBI:29105"/>
        <label>2</label>
        <note>catalytic</note>
    </ligand>
</feature>
<keyword evidence="7 8" id="KW-0862">Zinc</keyword>
<dbReference type="Gene3D" id="3.60.15.10">
    <property type="entry name" value="Ribonuclease Z/Hydroxyacylglutathione hydrolase-like"/>
    <property type="match status" value="1"/>
</dbReference>
<name>A0A512E1B5_9PROT</name>
<evidence type="ECO:0000256" key="8">
    <source>
        <dbReference type="HAMAP-Rule" id="MF_01818"/>
    </source>
</evidence>
<reference evidence="10 11" key="1">
    <citation type="submission" date="2019-07" db="EMBL/GenBank/DDBJ databases">
        <title>Whole genome shotgun sequence of Skermanella aerolata NBRC 106429.</title>
        <authorList>
            <person name="Hosoyama A."/>
            <person name="Uohara A."/>
            <person name="Ohji S."/>
            <person name="Ichikawa N."/>
        </authorList>
    </citation>
    <scope>NUCLEOTIDE SEQUENCE [LARGE SCALE GENOMIC DNA]</scope>
    <source>
        <strain evidence="10 11">NBRC 106429</strain>
    </source>
</reference>
<dbReference type="AlphaFoldDB" id="A0A512E1B5"/>
<proteinExistence type="inferred from homology"/>
<feature type="binding site" evidence="8">
    <location>
        <position position="66"/>
    </location>
    <ligand>
        <name>Zn(2+)</name>
        <dbReference type="ChEBI" id="CHEBI:29105"/>
        <label>2</label>
        <note>catalytic</note>
    </ligand>
</feature>
<dbReference type="SUPFAM" id="SSF56281">
    <property type="entry name" value="Metallo-hydrolase/oxidoreductase"/>
    <property type="match status" value="1"/>
</dbReference>
<organism evidence="10 11">
    <name type="scientific">Skermanella aerolata</name>
    <dbReference type="NCBI Taxonomy" id="393310"/>
    <lineage>
        <taxon>Bacteria</taxon>
        <taxon>Pseudomonadati</taxon>
        <taxon>Pseudomonadota</taxon>
        <taxon>Alphaproteobacteria</taxon>
        <taxon>Rhodospirillales</taxon>
        <taxon>Azospirillaceae</taxon>
        <taxon>Skermanella</taxon>
    </lineage>
</organism>
<dbReference type="InterPro" id="IPR036866">
    <property type="entry name" value="RibonucZ/Hydroxyglut_hydro"/>
</dbReference>
<gene>
    <name evidence="8 10" type="primary">rnz</name>
    <name evidence="10" type="ORF">SAE02_66500</name>
</gene>
<keyword evidence="5 8" id="KW-0255">Endonuclease</keyword>
<dbReference type="PANTHER" id="PTHR46018">
    <property type="entry name" value="ZINC PHOSPHODIESTERASE ELAC PROTEIN 1"/>
    <property type="match status" value="1"/>
</dbReference>
<dbReference type="SMART" id="SM00849">
    <property type="entry name" value="Lactamase_B"/>
    <property type="match status" value="1"/>
</dbReference>
<dbReference type="PANTHER" id="PTHR46018:SF7">
    <property type="entry name" value="RIBONUCLEASE Z"/>
    <property type="match status" value="1"/>
</dbReference>
<feature type="active site" description="Proton acceptor" evidence="8">
    <location>
        <position position="65"/>
    </location>
</feature>
<dbReference type="GO" id="GO:0008270">
    <property type="term" value="F:zinc ion binding"/>
    <property type="evidence" value="ECO:0007669"/>
    <property type="project" value="UniProtKB-UniRule"/>
</dbReference>
<evidence type="ECO:0000256" key="2">
    <source>
        <dbReference type="ARBA" id="ARBA00022694"/>
    </source>
</evidence>
<comment type="cofactor">
    <cofactor evidence="8">
        <name>Zn(2+)</name>
        <dbReference type="ChEBI" id="CHEBI:29105"/>
    </cofactor>
    <text evidence="8">Binds 2 Zn(2+) ions.</text>
</comment>
<feature type="binding site" evidence="8">
    <location>
        <position position="61"/>
    </location>
    <ligand>
        <name>Zn(2+)</name>
        <dbReference type="ChEBI" id="CHEBI:29105"/>
        <label>1</label>
        <note>catalytic</note>
    </ligand>
</feature>
<dbReference type="Pfam" id="PF00753">
    <property type="entry name" value="Lactamase_B"/>
    <property type="match status" value="1"/>
</dbReference>
<protein>
    <recommendedName>
        <fullName evidence="8">Ribonuclease Z</fullName>
        <shortName evidence="8">RNase Z</shortName>
        <ecNumber evidence="8">3.1.26.11</ecNumber>
    </recommendedName>
    <alternativeName>
        <fullName evidence="8">tRNA 3 endonuclease</fullName>
    </alternativeName>
    <alternativeName>
        <fullName evidence="8">tRNase Z</fullName>
    </alternativeName>
</protein>
<feature type="domain" description="Metallo-beta-lactamase" evidence="9">
    <location>
        <begin position="19"/>
        <end position="222"/>
    </location>
</feature>
<keyword evidence="4 8" id="KW-0479">Metal-binding</keyword>
<dbReference type="Proteomes" id="UP000321523">
    <property type="component" value="Unassembled WGS sequence"/>
</dbReference>
<dbReference type="InterPro" id="IPR001279">
    <property type="entry name" value="Metallo-B-lactamas"/>
</dbReference>
<dbReference type="RefSeq" id="WP_044436403.1">
    <property type="nucleotide sequence ID" value="NZ_BJYZ01000042.1"/>
</dbReference>
<comment type="similarity">
    <text evidence="8">Belongs to the RNase Z family.</text>
</comment>
<feature type="binding site" evidence="8">
    <location>
        <position position="63"/>
    </location>
    <ligand>
        <name>Zn(2+)</name>
        <dbReference type="ChEBI" id="CHEBI:29105"/>
        <label>1</label>
        <note>catalytic</note>
    </ligand>
</feature>
<comment type="caution">
    <text evidence="10">The sequence shown here is derived from an EMBL/GenBank/DDBJ whole genome shotgun (WGS) entry which is preliminary data.</text>
</comment>
<dbReference type="EC" id="3.1.26.11" evidence="8"/>
<dbReference type="EMBL" id="BJYZ01000042">
    <property type="protein sequence ID" value="GEO42502.1"/>
    <property type="molecule type" value="Genomic_DNA"/>
</dbReference>
<evidence type="ECO:0000256" key="5">
    <source>
        <dbReference type="ARBA" id="ARBA00022759"/>
    </source>
</evidence>
<evidence type="ECO:0000256" key="7">
    <source>
        <dbReference type="ARBA" id="ARBA00022833"/>
    </source>
</evidence>
<feature type="binding site" evidence="8">
    <location>
        <position position="270"/>
    </location>
    <ligand>
        <name>Zn(2+)</name>
        <dbReference type="ChEBI" id="CHEBI:29105"/>
        <label>2</label>
        <note>catalytic</note>
    </ligand>
</feature>
<keyword evidence="3 8" id="KW-0540">Nuclease</keyword>
<evidence type="ECO:0000313" key="11">
    <source>
        <dbReference type="Proteomes" id="UP000321523"/>
    </source>
</evidence>
<sequence>MFEITFLGTSASVPTTDRGLSSLLVEYGRHRFLIDCGEGTQRQLMASGLGFRRLDKVLLTHGHLDHLLGLGGLAGTLNLWRSTAGLAIHAGPGPLKLARRLLEEVVWPDGPPRMRLDWIELSAGPLFTAPDLTVSAFPVRHAGDDCFGFLFEETPRQPLNGALLDELGVPAGEERGLLARGKAVTLTDGRRIEPGQVLGPERRGSRIAVVGDCETTEGLAEHVRGVDLLVIEATFLNADADKAEARSHLTVGQATRLAIEAGVGQLWLNHQSNRYAKGLVEAEARAEFGNARVAADFDRVTVG</sequence>
<keyword evidence="6 8" id="KW-0378">Hydrolase</keyword>
<evidence type="ECO:0000259" key="9">
    <source>
        <dbReference type="SMART" id="SM00849"/>
    </source>
</evidence>
<evidence type="ECO:0000256" key="6">
    <source>
        <dbReference type="ARBA" id="ARBA00022801"/>
    </source>
</evidence>
<dbReference type="InterPro" id="IPR013471">
    <property type="entry name" value="RNase_Z/BN"/>
</dbReference>
<keyword evidence="2 8" id="KW-0819">tRNA processing</keyword>